<name>A0A5J4VU22_9EUKA</name>
<feature type="compositionally biased region" description="Basic and acidic residues" evidence="1">
    <location>
        <begin position="549"/>
        <end position="572"/>
    </location>
</feature>
<feature type="compositionally biased region" description="Basic and acidic residues" evidence="1">
    <location>
        <begin position="460"/>
        <end position="472"/>
    </location>
</feature>
<evidence type="ECO:0000256" key="1">
    <source>
        <dbReference type="SAM" id="MobiDB-lite"/>
    </source>
</evidence>
<comment type="caution">
    <text evidence="2">The sequence shown here is derived from an EMBL/GenBank/DDBJ whole genome shotgun (WGS) entry which is preliminary data.</text>
</comment>
<dbReference type="Proteomes" id="UP000324800">
    <property type="component" value="Unassembled WGS sequence"/>
</dbReference>
<feature type="region of interest" description="Disordered" evidence="1">
    <location>
        <begin position="447"/>
        <end position="500"/>
    </location>
</feature>
<organism evidence="2 3">
    <name type="scientific">Streblomastix strix</name>
    <dbReference type="NCBI Taxonomy" id="222440"/>
    <lineage>
        <taxon>Eukaryota</taxon>
        <taxon>Metamonada</taxon>
        <taxon>Preaxostyla</taxon>
        <taxon>Oxymonadida</taxon>
        <taxon>Streblomastigidae</taxon>
        <taxon>Streblomastix</taxon>
    </lineage>
</organism>
<protein>
    <submittedName>
        <fullName evidence="2">Uncharacterized protein</fullName>
    </submittedName>
</protein>
<gene>
    <name evidence="2" type="ORF">EZS28_018548</name>
</gene>
<dbReference type="EMBL" id="SNRW01005039">
    <property type="protein sequence ID" value="KAA6385925.1"/>
    <property type="molecule type" value="Genomic_DNA"/>
</dbReference>
<accession>A0A5J4VU22</accession>
<dbReference type="OrthoDB" id="10248735at2759"/>
<sequence>MDDDYVPYTQRKGDTILFTVQSTAERLNSRSKEVRNFDYRDVEGTVAKPIQVFNRPPMDYDTIEGTHSIKQTKDRQFILDGTLNIADIEGTQSKSKAFSTTRRVNPLTPVYKLPEVVERPLTPPHFIKDTLDHSDIPNSFPKPIFDKSKAAHTTQLNVMDITAAIVQKGHLPTKIRDQIGCMDINAKQYILRTATNPLEPEYIQAPSHLKVTLPCFEPSIAEKTQIQNGESPSEIIGLISKSHPRITRRALENAPIYNLETIDVDGATNQFFQERAKHTQIHPITDISDIEGAQSSTAKRVSMRSVNPVDPDYSQSLMTIDRREQLRDVENEEHRIKNEKFAEKLLSPMNRQNLNPITWREPEHHKPDKRTIHKVTVGYDGRTILEEQARGSEFFLEGSLGDTVLKQNAEMRAIRSNIGVEERGFEDTNAMRTATLDMKPAGEIKAKARENAVGPQILSKEQKEQVRSRDMQARMARAAQLALGSNKQQSSHPHQGQGKEQTYNLSVESAEHYGERIIGISQSTQGKGSNAQKVGIGGTSGTVQRTTKSRTEQPNRSAEQLKDDIRTIRALK</sequence>
<dbReference type="PANTHER" id="PTHR38130">
    <property type="entry name" value="EF-HAND DOMAIN-CONTAINING PROTEIN"/>
    <property type="match status" value="1"/>
</dbReference>
<dbReference type="PANTHER" id="PTHR38130:SF1">
    <property type="entry name" value="EF-HAND DOMAIN-CONTAINING PROTEIN"/>
    <property type="match status" value="1"/>
</dbReference>
<evidence type="ECO:0000313" key="2">
    <source>
        <dbReference type="EMBL" id="KAA6385925.1"/>
    </source>
</evidence>
<evidence type="ECO:0000313" key="3">
    <source>
        <dbReference type="Proteomes" id="UP000324800"/>
    </source>
</evidence>
<feature type="region of interest" description="Disordered" evidence="1">
    <location>
        <begin position="520"/>
        <end position="572"/>
    </location>
</feature>
<proteinExistence type="predicted"/>
<feature type="compositionally biased region" description="Polar residues" evidence="1">
    <location>
        <begin position="485"/>
        <end position="500"/>
    </location>
</feature>
<dbReference type="AlphaFoldDB" id="A0A5J4VU22"/>
<feature type="compositionally biased region" description="Polar residues" evidence="1">
    <location>
        <begin position="520"/>
        <end position="532"/>
    </location>
</feature>
<reference evidence="2 3" key="1">
    <citation type="submission" date="2019-03" db="EMBL/GenBank/DDBJ databases">
        <title>Single cell metagenomics reveals metabolic interactions within the superorganism composed of flagellate Streblomastix strix and complex community of Bacteroidetes bacteria on its surface.</title>
        <authorList>
            <person name="Treitli S.C."/>
            <person name="Kolisko M."/>
            <person name="Husnik F."/>
            <person name="Keeling P."/>
            <person name="Hampl V."/>
        </authorList>
    </citation>
    <scope>NUCLEOTIDE SEQUENCE [LARGE SCALE GENOMIC DNA]</scope>
    <source>
        <strain evidence="2">ST1C</strain>
    </source>
</reference>
<feature type="compositionally biased region" description="Low complexity" evidence="1">
    <location>
        <begin position="473"/>
        <end position="483"/>
    </location>
</feature>